<protein>
    <recommendedName>
        <fullName evidence="5">TonB C-terminal domain-containing protein</fullName>
    </recommendedName>
</protein>
<comment type="caution">
    <text evidence="3">The sequence shown here is derived from an EMBL/GenBank/DDBJ whole genome shotgun (WGS) entry which is preliminary data.</text>
</comment>
<feature type="signal peptide" evidence="2">
    <location>
        <begin position="1"/>
        <end position="18"/>
    </location>
</feature>
<proteinExistence type="predicted"/>
<keyword evidence="4" id="KW-1185">Reference proteome</keyword>
<reference evidence="3" key="1">
    <citation type="submission" date="2022-01" db="EMBL/GenBank/DDBJ databases">
        <authorList>
            <person name="Jo J.-H."/>
            <person name="Im W.-T."/>
        </authorList>
    </citation>
    <scope>NUCLEOTIDE SEQUENCE</scope>
    <source>
        <strain evidence="3">NA20</strain>
    </source>
</reference>
<evidence type="ECO:0000256" key="2">
    <source>
        <dbReference type="SAM" id="SignalP"/>
    </source>
</evidence>
<evidence type="ECO:0000313" key="4">
    <source>
        <dbReference type="Proteomes" id="UP001165367"/>
    </source>
</evidence>
<keyword evidence="2" id="KW-0732">Signal</keyword>
<dbReference type="EMBL" id="JAKLTR010000015">
    <property type="protein sequence ID" value="MCG2616816.1"/>
    <property type="molecule type" value="Genomic_DNA"/>
</dbReference>
<name>A0ABS9KWX1_9BACT</name>
<organism evidence="3 4">
    <name type="scientific">Terrimonas ginsenosidimutans</name>
    <dbReference type="NCBI Taxonomy" id="2908004"/>
    <lineage>
        <taxon>Bacteria</taxon>
        <taxon>Pseudomonadati</taxon>
        <taxon>Bacteroidota</taxon>
        <taxon>Chitinophagia</taxon>
        <taxon>Chitinophagales</taxon>
        <taxon>Chitinophagaceae</taxon>
        <taxon>Terrimonas</taxon>
    </lineage>
</organism>
<feature type="region of interest" description="Disordered" evidence="1">
    <location>
        <begin position="190"/>
        <end position="211"/>
    </location>
</feature>
<dbReference type="Proteomes" id="UP001165367">
    <property type="component" value="Unassembled WGS sequence"/>
</dbReference>
<dbReference type="RefSeq" id="WP_237875353.1">
    <property type="nucleotide sequence ID" value="NZ_JAKLTR010000015.1"/>
</dbReference>
<feature type="chain" id="PRO_5046978257" description="TonB C-terminal domain-containing protein" evidence="2">
    <location>
        <begin position="19"/>
        <end position="211"/>
    </location>
</feature>
<sequence>MKSLLVLALLATTMSVKAQSLKETLFAGKLKSDTGSVVRKGEDLSTKIDTTTRKKPAPVVEPPAQVVTASLDASGNIVTTAIQQDGTPVAAGSSGSATPAVDSAGNPVPVKPKDNNELWKNYIDEFTTTLRTDLAGSKKVKDGTYSILIDYEIGVDGQIGVNNVNVAPENSFIAQQVKERITLTAPRMQPLLGTNGKPRKAAKKQTITISK</sequence>
<gene>
    <name evidence="3" type="ORF">LZZ85_21130</name>
</gene>
<evidence type="ECO:0008006" key="5">
    <source>
        <dbReference type="Google" id="ProtNLM"/>
    </source>
</evidence>
<feature type="region of interest" description="Disordered" evidence="1">
    <location>
        <begin position="87"/>
        <end position="113"/>
    </location>
</feature>
<accession>A0ABS9KWX1</accession>
<evidence type="ECO:0000256" key="1">
    <source>
        <dbReference type="SAM" id="MobiDB-lite"/>
    </source>
</evidence>
<evidence type="ECO:0000313" key="3">
    <source>
        <dbReference type="EMBL" id="MCG2616816.1"/>
    </source>
</evidence>